<feature type="region of interest" description="Disordered" evidence="1">
    <location>
        <begin position="72"/>
        <end position="109"/>
    </location>
</feature>
<dbReference type="Proteomes" id="UP000661280">
    <property type="component" value="Chromosome 4"/>
</dbReference>
<reference evidence="2" key="2">
    <citation type="submission" date="2021-02" db="EMBL/GenBank/DDBJ databases">
        <title>Aspergillus luchuensis mut. kawachii IFO 4304 genome sequence.</title>
        <authorList>
            <person name="Mori K."/>
            <person name="Kadooka C."/>
            <person name="Goto M."/>
            <person name="Futagami T."/>
        </authorList>
    </citation>
    <scope>NUCLEOTIDE SEQUENCE</scope>
    <source>
        <strain evidence="2">IFO 4308</strain>
    </source>
</reference>
<keyword evidence="3" id="KW-1185">Reference proteome</keyword>
<dbReference type="EMBL" id="AP024428">
    <property type="protein sequence ID" value="BCR98900.1"/>
    <property type="molecule type" value="Genomic_DNA"/>
</dbReference>
<organism evidence="2 3">
    <name type="scientific">Aspergillus kawachii</name>
    <name type="common">White koji mold</name>
    <name type="synonym">Aspergillus awamori var. kawachi</name>
    <dbReference type="NCBI Taxonomy" id="1069201"/>
    <lineage>
        <taxon>Eukaryota</taxon>
        <taxon>Fungi</taxon>
        <taxon>Dikarya</taxon>
        <taxon>Ascomycota</taxon>
        <taxon>Pezizomycotina</taxon>
        <taxon>Eurotiomycetes</taxon>
        <taxon>Eurotiomycetidae</taxon>
        <taxon>Eurotiales</taxon>
        <taxon>Aspergillaceae</taxon>
        <taxon>Aspergillus</taxon>
        <taxon>Aspergillus subgen. Circumdati</taxon>
    </lineage>
</organism>
<dbReference type="AlphaFoldDB" id="A0A7R7ZY92"/>
<evidence type="ECO:0000256" key="1">
    <source>
        <dbReference type="SAM" id="MobiDB-lite"/>
    </source>
</evidence>
<dbReference type="GeneID" id="64960222"/>
<proteinExistence type="predicted"/>
<accession>A0A7R7ZY92</accession>
<protein>
    <submittedName>
        <fullName evidence="2">Uncharacterized protein</fullName>
    </submittedName>
</protein>
<evidence type="ECO:0000313" key="3">
    <source>
        <dbReference type="Proteomes" id="UP000661280"/>
    </source>
</evidence>
<reference evidence="2" key="1">
    <citation type="submission" date="2021-01" db="EMBL/GenBank/DDBJ databases">
        <authorList>
            <consortium name="Aspergillus luchuensis mut. kawachii IFO 4304 genome sequencing consortium"/>
            <person name="Kazuki M."/>
            <person name="Futagami T."/>
        </authorList>
    </citation>
    <scope>NUCLEOTIDE SEQUENCE</scope>
    <source>
        <strain evidence="2">IFO 4308</strain>
    </source>
</reference>
<sequence>MQGNRARILTAWPFGMRLSALFPPISSAKREIFRPGPWNFVSHAQGGKMLGESSPQTSSSFVTCPLQAADRRQMGRRRLSSVGLLPPSPNGRRSPSQRRPLMHFQNTAA</sequence>
<dbReference type="KEGG" id="aluc:AKAW2_40583A"/>
<gene>
    <name evidence="2" type="ORF">AKAW2_40583A</name>
</gene>
<evidence type="ECO:0000313" key="2">
    <source>
        <dbReference type="EMBL" id="BCR98900.1"/>
    </source>
</evidence>
<dbReference type="RefSeq" id="XP_041542663.1">
    <property type="nucleotide sequence ID" value="XM_041688927.1"/>
</dbReference>
<name>A0A7R7ZY92_ASPKA</name>